<keyword evidence="2" id="KW-0472">Membrane</keyword>
<evidence type="ECO:0000256" key="1">
    <source>
        <dbReference type="SAM" id="MobiDB-lite"/>
    </source>
</evidence>
<evidence type="ECO:0000313" key="3">
    <source>
        <dbReference type="EMBL" id="KAH8702465.1"/>
    </source>
</evidence>
<feature type="transmembrane region" description="Helical" evidence="2">
    <location>
        <begin position="491"/>
        <end position="517"/>
    </location>
</feature>
<comment type="caution">
    <text evidence="3">The sequence shown here is derived from an EMBL/GenBank/DDBJ whole genome shotgun (WGS) entry which is preliminary data.</text>
</comment>
<protein>
    <recommendedName>
        <fullName evidence="5">Integral membrane protein</fullName>
    </recommendedName>
</protein>
<accession>A0AAD4L249</accession>
<feature type="region of interest" description="Disordered" evidence="1">
    <location>
        <begin position="238"/>
        <end position="257"/>
    </location>
</feature>
<feature type="compositionally biased region" description="Low complexity" evidence="1">
    <location>
        <begin position="123"/>
        <end position="142"/>
    </location>
</feature>
<proteinExistence type="predicted"/>
<evidence type="ECO:0000313" key="4">
    <source>
        <dbReference type="Proteomes" id="UP001201262"/>
    </source>
</evidence>
<sequence length="596" mass="67204">MSEDSQPVAARSPHPSQRRSRQPSIRLRRLSSASSFDQQAAIENRRSATPQSIPDADNIQNADDDDAWQAGRRRSNSEPRPGRYSAPPIVTSSATSAVNSRQHMSPVKEETASMFRPSLDFNTAEALAARPRASEPAPEETSVPTQELHSIPSRTRMLRRASNVALSALGRNRASTVSGPEPTQRSLARDEYDSRIVDLLDVIDPEVSTLSTLTNVQNSLFIPDLGNLLNRMPTYNLTRRPTDISEGRTSDQTTEDEGAGIEYAEASEERPRPLSSMSIVLGRSHFAILPDGASLDGWSKQDIEELNDHVRHMLHSRRSKFKRAMRGFGQYVRKPLGFFVTLYATLITLFGLAWVLFLIGWINVGGRQLYIINVIDNVLVALFAVMGDGLAPFRAVDTYHMIFIAHYHHLTWKLRKKRTLPKLQDKNDLPLRRADEVDVEREGEEKVSGEYSVLTPLQQHRLDHHQKKFSRSHTFYKPHETPTHHAFPLRLLVAIVVLLDFHSIFQIALGTCTWAISYHVRPFALTTVILCCSITCNITGGVLISIGDRMSRKKDVVERMSRQGLTCEAMKKVEKRKRREEQHKAEENPPDVYPGT</sequence>
<dbReference type="InterPro" id="IPR021369">
    <property type="entry name" value="DUF2985"/>
</dbReference>
<dbReference type="AlphaFoldDB" id="A0AAD4L249"/>
<feature type="transmembrane region" description="Helical" evidence="2">
    <location>
        <begin position="368"/>
        <end position="391"/>
    </location>
</feature>
<keyword evidence="2" id="KW-1133">Transmembrane helix</keyword>
<feature type="region of interest" description="Disordered" evidence="1">
    <location>
        <begin position="571"/>
        <end position="596"/>
    </location>
</feature>
<evidence type="ECO:0000256" key="2">
    <source>
        <dbReference type="SAM" id="Phobius"/>
    </source>
</evidence>
<dbReference type="PANTHER" id="PTHR35872">
    <property type="entry name" value="INTEGRAL MEMBRANE PROTEIN (AFU_ORTHOLOGUE AFUA_5G07110)"/>
    <property type="match status" value="1"/>
</dbReference>
<gene>
    <name evidence="3" type="ORF">BGW36DRAFT_395099</name>
</gene>
<reference evidence="3" key="1">
    <citation type="submission" date="2021-12" db="EMBL/GenBank/DDBJ databases">
        <title>Convergent genome expansion in fungi linked to evolution of root-endophyte symbiosis.</title>
        <authorList>
            <consortium name="DOE Joint Genome Institute"/>
            <person name="Ke Y.-H."/>
            <person name="Bonito G."/>
            <person name="Liao H.-L."/>
            <person name="Looney B."/>
            <person name="Rojas-Flechas A."/>
            <person name="Nash J."/>
            <person name="Hameed K."/>
            <person name="Schadt C."/>
            <person name="Martin F."/>
            <person name="Crous P.W."/>
            <person name="Miettinen O."/>
            <person name="Magnuson J.K."/>
            <person name="Labbe J."/>
            <person name="Jacobson D."/>
            <person name="Doktycz M.J."/>
            <person name="Veneault-Fourrey C."/>
            <person name="Kuo A."/>
            <person name="Mondo S."/>
            <person name="Calhoun S."/>
            <person name="Riley R."/>
            <person name="Ohm R."/>
            <person name="LaButti K."/>
            <person name="Andreopoulos B."/>
            <person name="Pangilinan J."/>
            <person name="Nolan M."/>
            <person name="Tritt A."/>
            <person name="Clum A."/>
            <person name="Lipzen A."/>
            <person name="Daum C."/>
            <person name="Barry K."/>
            <person name="Grigoriev I.V."/>
            <person name="Vilgalys R."/>
        </authorList>
    </citation>
    <scope>NUCLEOTIDE SEQUENCE</scope>
    <source>
        <strain evidence="3">PMI_201</strain>
    </source>
</reference>
<feature type="compositionally biased region" description="Basic and acidic residues" evidence="1">
    <location>
        <begin position="240"/>
        <end position="249"/>
    </location>
</feature>
<keyword evidence="2" id="KW-0812">Transmembrane</keyword>
<feature type="transmembrane region" description="Helical" evidence="2">
    <location>
        <begin position="336"/>
        <end position="362"/>
    </location>
</feature>
<dbReference type="RefSeq" id="XP_046075841.1">
    <property type="nucleotide sequence ID" value="XM_046217997.1"/>
</dbReference>
<organism evidence="3 4">
    <name type="scientific">Talaromyces proteolyticus</name>
    <dbReference type="NCBI Taxonomy" id="1131652"/>
    <lineage>
        <taxon>Eukaryota</taxon>
        <taxon>Fungi</taxon>
        <taxon>Dikarya</taxon>
        <taxon>Ascomycota</taxon>
        <taxon>Pezizomycotina</taxon>
        <taxon>Eurotiomycetes</taxon>
        <taxon>Eurotiomycetidae</taxon>
        <taxon>Eurotiales</taxon>
        <taxon>Trichocomaceae</taxon>
        <taxon>Talaromyces</taxon>
        <taxon>Talaromyces sect. Bacilispori</taxon>
    </lineage>
</organism>
<dbReference type="PANTHER" id="PTHR35872:SF2">
    <property type="entry name" value="INTEGRAL MEMBRANE PROTEIN (AFU_ORTHOLOGUE AFUA_5G07110)"/>
    <property type="match status" value="1"/>
</dbReference>
<feature type="compositionally biased region" description="Polar residues" evidence="1">
    <location>
        <begin position="90"/>
        <end position="103"/>
    </location>
</feature>
<dbReference type="Pfam" id="PF11204">
    <property type="entry name" value="DUF2985"/>
    <property type="match status" value="1"/>
</dbReference>
<dbReference type="Proteomes" id="UP001201262">
    <property type="component" value="Unassembled WGS sequence"/>
</dbReference>
<feature type="compositionally biased region" description="Basic residues" evidence="1">
    <location>
        <begin position="16"/>
        <end position="29"/>
    </location>
</feature>
<feature type="region of interest" description="Disordered" evidence="1">
    <location>
        <begin position="1"/>
        <end position="153"/>
    </location>
</feature>
<name>A0AAD4L249_9EURO</name>
<dbReference type="EMBL" id="JAJTJA010000003">
    <property type="protein sequence ID" value="KAH8702465.1"/>
    <property type="molecule type" value="Genomic_DNA"/>
</dbReference>
<feature type="transmembrane region" description="Helical" evidence="2">
    <location>
        <begin position="523"/>
        <end position="544"/>
    </location>
</feature>
<dbReference type="GeneID" id="70248284"/>
<evidence type="ECO:0008006" key="5">
    <source>
        <dbReference type="Google" id="ProtNLM"/>
    </source>
</evidence>
<keyword evidence="4" id="KW-1185">Reference proteome</keyword>